<comment type="similarity">
    <text evidence="1">Belongs to the bacterial sugar transferase family.</text>
</comment>
<dbReference type="Proteomes" id="UP000029844">
    <property type="component" value="Unassembled WGS sequence"/>
</dbReference>
<keyword evidence="2" id="KW-1133">Transmembrane helix</keyword>
<organism evidence="4 5">
    <name type="scientific">Listeria booriae</name>
    <dbReference type="NCBI Taxonomy" id="1552123"/>
    <lineage>
        <taxon>Bacteria</taxon>
        <taxon>Bacillati</taxon>
        <taxon>Bacillota</taxon>
        <taxon>Bacilli</taxon>
        <taxon>Bacillales</taxon>
        <taxon>Listeriaceae</taxon>
        <taxon>Listeria</taxon>
    </lineage>
</organism>
<evidence type="ECO:0000313" key="5">
    <source>
        <dbReference type="Proteomes" id="UP000029844"/>
    </source>
</evidence>
<dbReference type="PANTHER" id="PTHR30576">
    <property type="entry name" value="COLANIC BIOSYNTHESIS UDP-GLUCOSE LIPID CARRIER TRANSFERASE"/>
    <property type="match status" value="1"/>
</dbReference>
<evidence type="ECO:0000313" key="4">
    <source>
        <dbReference type="EMBL" id="KGL45437.1"/>
    </source>
</evidence>
<dbReference type="GO" id="GO:0016780">
    <property type="term" value="F:phosphotransferase activity, for other substituted phosphate groups"/>
    <property type="evidence" value="ECO:0007669"/>
    <property type="project" value="TreeGrafter"/>
</dbReference>
<comment type="caution">
    <text evidence="4">The sequence shown here is derived from an EMBL/GenBank/DDBJ whole genome shotgun (WGS) entry which is preliminary data.</text>
</comment>
<dbReference type="Pfam" id="PF02397">
    <property type="entry name" value="Bac_transf"/>
    <property type="match status" value="1"/>
</dbReference>
<keyword evidence="5" id="KW-1185">Reference proteome</keyword>
<feature type="domain" description="Bacterial sugar transferase" evidence="3">
    <location>
        <begin position="8"/>
        <end position="182"/>
    </location>
</feature>
<accession>A0A099WKK0</accession>
<gene>
    <name evidence="4" type="ORF">EP57_00120</name>
</gene>
<dbReference type="PANTHER" id="PTHR30576:SF8">
    <property type="entry name" value="UNDECAPRENYL-PHOSPHATE GALACTOSE PHOSPHOTRANSFERASE"/>
    <property type="match status" value="1"/>
</dbReference>
<dbReference type="EMBL" id="JNFA01000001">
    <property type="protein sequence ID" value="KGL45437.1"/>
    <property type="molecule type" value="Genomic_DNA"/>
</dbReference>
<keyword evidence="2" id="KW-0472">Membrane</keyword>
<dbReference type="InterPro" id="IPR003362">
    <property type="entry name" value="Bact_transf"/>
</dbReference>
<sequence>MGGEFLVKRWIDFSLALVLALLTSPIIIVCGTIFYALYREKPFYISQRAGKDGLAFTIYKLKSMRTQYGIDGHLLPDADRLTKYGSSMRKLSIDELPQLLNILKGDMSFIGPRPLLLEYNPLYTEEQRKRLNVLPGMTGLAQVKGRNNLSWEEKFSFDCHYVTHQSLLLDLKIALLTIYRIVQRDGISEDSQATMSKFTGLTP</sequence>
<evidence type="ECO:0000259" key="3">
    <source>
        <dbReference type="Pfam" id="PF02397"/>
    </source>
</evidence>
<keyword evidence="4" id="KW-0808">Transferase</keyword>
<evidence type="ECO:0000256" key="1">
    <source>
        <dbReference type="ARBA" id="ARBA00006464"/>
    </source>
</evidence>
<dbReference type="AlphaFoldDB" id="A0A099WKK0"/>
<keyword evidence="2" id="KW-0812">Transmembrane</keyword>
<dbReference type="OrthoDB" id="9808602at2"/>
<evidence type="ECO:0000256" key="2">
    <source>
        <dbReference type="SAM" id="Phobius"/>
    </source>
</evidence>
<protein>
    <submittedName>
        <fullName evidence="4">Sugar transferase</fullName>
    </submittedName>
</protein>
<dbReference type="STRING" id="1552123.EP57_00120"/>
<proteinExistence type="inferred from homology"/>
<name>A0A099WKK0_9LIST</name>
<dbReference type="eggNOG" id="COG2148">
    <property type="taxonomic scope" value="Bacteria"/>
</dbReference>
<reference evidence="4 5" key="1">
    <citation type="submission" date="2014-05" db="EMBL/GenBank/DDBJ databases">
        <title>Novel Listeriaceae from food processing environments.</title>
        <authorList>
            <person name="den Bakker H.C."/>
        </authorList>
    </citation>
    <scope>NUCLEOTIDE SEQUENCE [LARGE SCALE GENOMIC DNA]</scope>
    <source>
        <strain evidence="4 5">FSL A5-0281</strain>
    </source>
</reference>
<feature type="transmembrane region" description="Helical" evidence="2">
    <location>
        <begin position="15"/>
        <end position="38"/>
    </location>
</feature>